<dbReference type="AlphaFoldDB" id="A0A7S2GJG6"/>
<proteinExistence type="predicted"/>
<dbReference type="PANTHER" id="PTHR28251:SF1">
    <property type="entry name" value="V-TYPE ATPASE ASSEMBLY FACTOR PKR1"/>
    <property type="match status" value="1"/>
</dbReference>
<dbReference type="GO" id="GO:0070072">
    <property type="term" value="P:vacuolar proton-transporting V-type ATPase complex assembly"/>
    <property type="evidence" value="ECO:0007669"/>
    <property type="project" value="InterPro"/>
</dbReference>
<accession>A0A7S2GJG6</accession>
<keyword evidence="1" id="KW-1133">Transmembrane helix</keyword>
<protein>
    <recommendedName>
        <fullName evidence="3">H(+)-exporting diphosphatase</fullName>
    </recommendedName>
</protein>
<evidence type="ECO:0000256" key="1">
    <source>
        <dbReference type="SAM" id="Phobius"/>
    </source>
</evidence>
<dbReference type="PANTHER" id="PTHR28251">
    <property type="entry name" value="V-TYPE ATPASE ASSEMBLY FACTOR PKR1"/>
    <property type="match status" value="1"/>
</dbReference>
<dbReference type="GO" id="GO:0005789">
    <property type="term" value="C:endoplasmic reticulum membrane"/>
    <property type="evidence" value="ECO:0007669"/>
    <property type="project" value="TreeGrafter"/>
</dbReference>
<dbReference type="Pfam" id="PF08636">
    <property type="entry name" value="Pkr1"/>
    <property type="match status" value="1"/>
</dbReference>
<keyword evidence="1" id="KW-0812">Transmembrane</keyword>
<reference evidence="2" key="1">
    <citation type="submission" date="2021-01" db="EMBL/GenBank/DDBJ databases">
        <authorList>
            <person name="Corre E."/>
            <person name="Pelletier E."/>
            <person name="Niang G."/>
            <person name="Scheremetjew M."/>
            <person name="Finn R."/>
            <person name="Kale V."/>
            <person name="Holt S."/>
            <person name="Cochrane G."/>
            <person name="Meng A."/>
            <person name="Brown T."/>
            <person name="Cohen L."/>
        </authorList>
    </citation>
    <scope>NUCLEOTIDE SEQUENCE</scope>
    <source>
        <strain evidence="2">UTEX LB 985</strain>
    </source>
</reference>
<name>A0A7S2GJG6_9EUKA</name>
<evidence type="ECO:0008006" key="3">
    <source>
        <dbReference type="Google" id="ProtNLM"/>
    </source>
</evidence>
<organism evidence="2">
    <name type="scientific">Haptolina brevifila</name>
    <dbReference type="NCBI Taxonomy" id="156173"/>
    <lineage>
        <taxon>Eukaryota</taxon>
        <taxon>Haptista</taxon>
        <taxon>Haptophyta</taxon>
        <taxon>Prymnesiophyceae</taxon>
        <taxon>Prymnesiales</taxon>
        <taxon>Prymnesiaceae</taxon>
        <taxon>Haptolina</taxon>
    </lineage>
</organism>
<keyword evidence="1" id="KW-0472">Membrane</keyword>
<feature type="transmembrane region" description="Helical" evidence="1">
    <location>
        <begin position="68"/>
        <end position="89"/>
    </location>
</feature>
<feature type="transmembrane region" description="Helical" evidence="1">
    <location>
        <begin position="42"/>
        <end position="62"/>
    </location>
</feature>
<evidence type="ECO:0000313" key="2">
    <source>
        <dbReference type="EMBL" id="CAD9456813.1"/>
    </source>
</evidence>
<dbReference type="EMBL" id="HBGU01033218">
    <property type="protein sequence ID" value="CAD9456813.1"/>
    <property type="molecule type" value="Transcribed_RNA"/>
</dbReference>
<sequence>MTDASTDAVVASAVAEAESETGLPTWLDDLLKPGVSNGVIMTLKLSLVGLVIVLSIMLFFLNDPTVRMHVSIFLGMSVVLLMLVIWFIGELQKAMIEQKALEAEDQKPAEEKKTE</sequence>
<dbReference type="InterPro" id="IPR013945">
    <property type="entry name" value="Pkr1"/>
</dbReference>
<gene>
    <name evidence="2" type="ORF">CBRE1094_LOCUS18120</name>
</gene>